<evidence type="ECO:0000313" key="2">
    <source>
        <dbReference type="Proteomes" id="UP000789860"/>
    </source>
</evidence>
<proteinExistence type="predicted"/>
<dbReference type="EMBL" id="CAJVPM010013711">
    <property type="protein sequence ID" value="CAG8596594.1"/>
    <property type="molecule type" value="Genomic_DNA"/>
</dbReference>
<keyword evidence="2" id="KW-1185">Reference proteome</keyword>
<sequence>RLHKEKRAQRNKPTTSPNLSFSTNNSYINKTKETVTDNNEPLTTEASTTTTCYQELSLVKPTTENLPLTSNNSEIQEQPLTTTSSFSTNMEIEKVNTDQDTVLIETNENNSADNNTSTTTTTKILKNKSNKKEQNHVKSSGPLRKRDLLSDNETKGGCHQEY</sequence>
<dbReference type="Proteomes" id="UP000789860">
    <property type="component" value="Unassembled WGS sequence"/>
</dbReference>
<protein>
    <submittedName>
        <fullName evidence="1">11323_t:CDS:1</fullName>
    </submittedName>
</protein>
<organism evidence="1 2">
    <name type="scientific">Scutellospora calospora</name>
    <dbReference type="NCBI Taxonomy" id="85575"/>
    <lineage>
        <taxon>Eukaryota</taxon>
        <taxon>Fungi</taxon>
        <taxon>Fungi incertae sedis</taxon>
        <taxon>Mucoromycota</taxon>
        <taxon>Glomeromycotina</taxon>
        <taxon>Glomeromycetes</taxon>
        <taxon>Diversisporales</taxon>
        <taxon>Gigasporaceae</taxon>
        <taxon>Scutellospora</taxon>
    </lineage>
</organism>
<accession>A0ACA9MJX1</accession>
<name>A0ACA9MJX1_9GLOM</name>
<comment type="caution">
    <text evidence="1">The sequence shown here is derived from an EMBL/GenBank/DDBJ whole genome shotgun (WGS) entry which is preliminary data.</text>
</comment>
<feature type="non-terminal residue" evidence="1">
    <location>
        <position position="1"/>
    </location>
</feature>
<evidence type="ECO:0000313" key="1">
    <source>
        <dbReference type="EMBL" id="CAG8596594.1"/>
    </source>
</evidence>
<reference evidence="1" key="1">
    <citation type="submission" date="2021-06" db="EMBL/GenBank/DDBJ databases">
        <authorList>
            <person name="Kallberg Y."/>
            <person name="Tangrot J."/>
            <person name="Rosling A."/>
        </authorList>
    </citation>
    <scope>NUCLEOTIDE SEQUENCE</scope>
    <source>
        <strain evidence="1">AU212A</strain>
    </source>
</reference>
<gene>
    <name evidence="1" type="ORF">SCALOS_LOCUS6775</name>
</gene>